<name>A0A816ZY98_9BILA</name>
<evidence type="ECO:0000313" key="1">
    <source>
        <dbReference type="EMBL" id="CAF2243060.1"/>
    </source>
</evidence>
<protein>
    <submittedName>
        <fullName evidence="1">Uncharacterized protein</fullName>
    </submittedName>
</protein>
<dbReference type="EMBL" id="CAJNRE010020875">
    <property type="protein sequence ID" value="CAF2243060.1"/>
    <property type="molecule type" value="Genomic_DNA"/>
</dbReference>
<dbReference type="AlphaFoldDB" id="A0A816ZY98"/>
<dbReference type="Proteomes" id="UP000663824">
    <property type="component" value="Unassembled WGS sequence"/>
</dbReference>
<reference evidence="1" key="1">
    <citation type="submission" date="2021-02" db="EMBL/GenBank/DDBJ databases">
        <authorList>
            <person name="Nowell W R."/>
        </authorList>
    </citation>
    <scope>NUCLEOTIDE SEQUENCE</scope>
</reference>
<accession>A0A816ZY98</accession>
<sequence>MFSRFQKKFSHACELKITSNICFSSTLTEYVNLLASYNQMHNEAMVICILNVVAVMCDNSKIYRANKFELPMNIYNLVVARSSYGKSPIVDLVRKAIDVVLIHRPSKFKSTSKDEHESDQVVYFDENTAAGLLSSLRGCTCFLITDKAHVVLKKMGYTLPPPGNREWSTNDCRTYGKSPILDLVRKAIDVVLIHRPSNFKSTSKDGHESDQVVYFDENTTAGLLSSLRGCTRFLITDEADVVLKKMGYTLPPPGNREWSTNDCRSQLLTLYDRPNNFTRRLKHESIQVFDAKLNILGTVSGDLIIGALMRQAAVSMADALYERTILWPLDGDIIPTTSCITNLDSSKYMSLEQFAMVLNFIENIDLYFDENDNEQMIKWCDNLKRQSAAEKQNDHMAARLGKSVQNWHRIVGFLYIVELVHSFGIKYREKYSSFPNNGEVTTDFIDDIQYIYAEYLINHNVGEIQHHITLDIVERCRDLITGNIEQYKLFMYLAPEDRLTEEGSSSSSLTSLKNEPANEPISKKQKRIIRLQPRMTEIMSRILLYRSLIFTSTNLYIDRVIKRSASILGLALTNLIEYGLIHAVKKGLLSSKWTTVYVKILPDPYSTDEQMKFECKLSELGISSLNLESLRDTCHEHLIEGKGNVSEELIQFLQKPEYRELSLDMTTLIQRYNNCQPIDNEDVNFSHEPANNCQPIDNEDVNFSHEPASATTIESTSVTHDSSCDTDTVWNAGNHLLAKMCEREEHADSNLNIVPDEMTTNAFQGW</sequence>
<proteinExistence type="predicted"/>
<evidence type="ECO:0000313" key="2">
    <source>
        <dbReference type="Proteomes" id="UP000663824"/>
    </source>
</evidence>
<comment type="caution">
    <text evidence="1">The sequence shown here is derived from an EMBL/GenBank/DDBJ whole genome shotgun (WGS) entry which is preliminary data.</text>
</comment>
<gene>
    <name evidence="1" type="ORF">MBJ925_LOCUS37454</name>
</gene>
<organism evidence="1 2">
    <name type="scientific">Rotaria magnacalcarata</name>
    <dbReference type="NCBI Taxonomy" id="392030"/>
    <lineage>
        <taxon>Eukaryota</taxon>
        <taxon>Metazoa</taxon>
        <taxon>Spiralia</taxon>
        <taxon>Gnathifera</taxon>
        <taxon>Rotifera</taxon>
        <taxon>Eurotatoria</taxon>
        <taxon>Bdelloidea</taxon>
        <taxon>Philodinida</taxon>
        <taxon>Philodinidae</taxon>
        <taxon>Rotaria</taxon>
    </lineage>
</organism>